<dbReference type="Proteomes" id="UP001219518">
    <property type="component" value="Unassembled WGS sequence"/>
</dbReference>
<keyword evidence="4 5" id="KW-0472">Membrane</keyword>
<comment type="caution">
    <text evidence="6">The sequence shown here is derived from an EMBL/GenBank/DDBJ whole genome shotgun (WGS) entry which is preliminary data.</text>
</comment>
<proteinExistence type="predicted"/>
<evidence type="ECO:0000256" key="3">
    <source>
        <dbReference type="ARBA" id="ARBA00022989"/>
    </source>
</evidence>
<keyword evidence="7" id="KW-1185">Reference proteome</keyword>
<sequence>GDRGRSAGAGRAVPVPGLRRAPLILLGCLLQVVIVGAALALVAQFLCLASAVRRLRPGRADVATAVLFNVELALIVENLVFMLGVQSVGEPLRCRWVALALHYLHLVAAGWFLANTAFLSYRLRARLLPAHFKPVAVTVWALPAVMV</sequence>
<name>A0AAE1HWK2_9NEOP</name>
<feature type="non-terminal residue" evidence="6">
    <location>
        <position position="147"/>
    </location>
</feature>
<evidence type="ECO:0000313" key="6">
    <source>
        <dbReference type="EMBL" id="KAK3928802.1"/>
    </source>
</evidence>
<feature type="transmembrane region" description="Helical" evidence="5">
    <location>
        <begin position="23"/>
        <end position="48"/>
    </location>
</feature>
<evidence type="ECO:0000256" key="4">
    <source>
        <dbReference type="ARBA" id="ARBA00023136"/>
    </source>
</evidence>
<dbReference type="Pfam" id="PF00002">
    <property type="entry name" value="7tm_2"/>
    <property type="match status" value="1"/>
</dbReference>
<dbReference type="AlphaFoldDB" id="A0AAE1HWK2"/>
<dbReference type="GO" id="GO:0004930">
    <property type="term" value="F:G protein-coupled receptor activity"/>
    <property type="evidence" value="ECO:0007669"/>
    <property type="project" value="InterPro"/>
</dbReference>
<evidence type="ECO:0000256" key="5">
    <source>
        <dbReference type="SAM" id="Phobius"/>
    </source>
</evidence>
<dbReference type="GO" id="GO:0016020">
    <property type="term" value="C:membrane"/>
    <property type="evidence" value="ECO:0007669"/>
    <property type="project" value="UniProtKB-SubCell"/>
</dbReference>
<reference evidence="6" key="2">
    <citation type="journal article" date="2023" name="BMC Genomics">
        <title>Pest status, molecular evolution, and epigenetic factors derived from the genome assembly of Frankliniella fusca, a thysanopteran phytovirus vector.</title>
        <authorList>
            <person name="Catto M.A."/>
            <person name="Labadie P.E."/>
            <person name="Jacobson A.L."/>
            <person name="Kennedy G.G."/>
            <person name="Srinivasan R."/>
            <person name="Hunt B.G."/>
        </authorList>
    </citation>
    <scope>NUCLEOTIDE SEQUENCE</scope>
    <source>
        <strain evidence="6">PL_HMW_Pooled</strain>
    </source>
</reference>
<gene>
    <name evidence="6" type="ORF">KUF71_017025</name>
</gene>
<evidence type="ECO:0000313" key="7">
    <source>
        <dbReference type="Proteomes" id="UP001219518"/>
    </source>
</evidence>
<keyword evidence="3 5" id="KW-1133">Transmembrane helix</keyword>
<comment type="subcellular location">
    <subcellularLocation>
        <location evidence="1">Membrane</location>
        <topology evidence="1">Multi-pass membrane protein</topology>
    </subcellularLocation>
</comment>
<dbReference type="Gene3D" id="1.20.1070.10">
    <property type="entry name" value="Rhodopsin 7-helix transmembrane proteins"/>
    <property type="match status" value="1"/>
</dbReference>
<accession>A0AAE1HWK2</accession>
<protein>
    <submittedName>
        <fullName evidence="6">Adhesion G-protein coupled receptor G7</fullName>
    </submittedName>
</protein>
<feature type="non-terminal residue" evidence="6">
    <location>
        <position position="1"/>
    </location>
</feature>
<keyword evidence="2 5" id="KW-0812">Transmembrane</keyword>
<evidence type="ECO:0000256" key="2">
    <source>
        <dbReference type="ARBA" id="ARBA00022692"/>
    </source>
</evidence>
<dbReference type="EMBL" id="JAHWGI010001355">
    <property type="protein sequence ID" value="KAK3928802.1"/>
    <property type="molecule type" value="Genomic_DNA"/>
</dbReference>
<keyword evidence="6" id="KW-0675">Receptor</keyword>
<evidence type="ECO:0000256" key="1">
    <source>
        <dbReference type="ARBA" id="ARBA00004141"/>
    </source>
</evidence>
<dbReference type="InterPro" id="IPR000832">
    <property type="entry name" value="GPCR_2_secretin-like"/>
</dbReference>
<feature type="transmembrane region" description="Helical" evidence="5">
    <location>
        <begin position="103"/>
        <end position="123"/>
    </location>
</feature>
<reference evidence="6" key="1">
    <citation type="submission" date="2021-07" db="EMBL/GenBank/DDBJ databases">
        <authorList>
            <person name="Catto M.A."/>
            <person name="Jacobson A."/>
            <person name="Kennedy G."/>
            <person name="Labadie P."/>
            <person name="Hunt B.G."/>
            <person name="Srinivasan R."/>
        </authorList>
    </citation>
    <scope>NUCLEOTIDE SEQUENCE</scope>
    <source>
        <strain evidence="6">PL_HMW_Pooled</strain>
        <tissue evidence="6">Head</tissue>
    </source>
</reference>
<organism evidence="6 7">
    <name type="scientific">Frankliniella fusca</name>
    <dbReference type="NCBI Taxonomy" id="407009"/>
    <lineage>
        <taxon>Eukaryota</taxon>
        <taxon>Metazoa</taxon>
        <taxon>Ecdysozoa</taxon>
        <taxon>Arthropoda</taxon>
        <taxon>Hexapoda</taxon>
        <taxon>Insecta</taxon>
        <taxon>Pterygota</taxon>
        <taxon>Neoptera</taxon>
        <taxon>Paraneoptera</taxon>
        <taxon>Thysanoptera</taxon>
        <taxon>Terebrantia</taxon>
        <taxon>Thripoidea</taxon>
        <taxon>Thripidae</taxon>
        <taxon>Frankliniella</taxon>
    </lineage>
</organism>
<feature type="transmembrane region" description="Helical" evidence="5">
    <location>
        <begin position="60"/>
        <end position="83"/>
    </location>
</feature>